<dbReference type="EMBL" id="SPVI01000017">
    <property type="protein sequence ID" value="TFW40872.1"/>
    <property type="molecule type" value="Genomic_DNA"/>
</dbReference>
<comment type="caution">
    <text evidence="2">The sequence shown here is derived from an EMBL/GenBank/DDBJ whole genome shotgun (WGS) entry which is preliminary data.</text>
</comment>
<keyword evidence="1" id="KW-0732">Signal</keyword>
<gene>
    <name evidence="2" type="ORF">E4T65_23775</name>
</gene>
<dbReference type="RefSeq" id="WP_017529469.1">
    <property type="nucleotide sequence ID" value="NZ_SPVI01000017.1"/>
</dbReference>
<feature type="chain" id="PRO_5021314088" description="Outer membrane porin, OprD family" evidence="1">
    <location>
        <begin position="23"/>
        <end position="102"/>
    </location>
</feature>
<dbReference type="AlphaFoldDB" id="A0A4Y9TCR5"/>
<reference evidence="2 3" key="1">
    <citation type="submission" date="2019-03" db="EMBL/GenBank/DDBJ databases">
        <title>Biocontrol and xenobiotic degradation properties of endophytic Pseudomonas fluorescens strain BRZ63.</title>
        <authorList>
            <person name="Chlebek D.A."/>
            <person name="Pinski A."/>
            <person name="Zur J.P."/>
            <person name="Michalska J."/>
            <person name="Hupert-Kocurek K.T."/>
        </authorList>
    </citation>
    <scope>NUCLEOTIDE SEQUENCE [LARGE SCALE GENOMIC DNA]</scope>
    <source>
        <strain evidence="2 3">BRZ63</strain>
    </source>
</reference>
<evidence type="ECO:0000313" key="3">
    <source>
        <dbReference type="Proteomes" id="UP000297322"/>
    </source>
</evidence>
<name>A0A4Y9TCR5_PSEFL</name>
<evidence type="ECO:0000313" key="2">
    <source>
        <dbReference type="EMBL" id="TFW40872.1"/>
    </source>
</evidence>
<evidence type="ECO:0000256" key="1">
    <source>
        <dbReference type="SAM" id="SignalP"/>
    </source>
</evidence>
<organism evidence="2 3">
    <name type="scientific">Pseudomonas fluorescens</name>
    <dbReference type="NCBI Taxonomy" id="294"/>
    <lineage>
        <taxon>Bacteria</taxon>
        <taxon>Pseudomonadati</taxon>
        <taxon>Pseudomonadota</taxon>
        <taxon>Gammaproteobacteria</taxon>
        <taxon>Pseudomonadales</taxon>
        <taxon>Pseudomonadaceae</taxon>
        <taxon>Pseudomonas</taxon>
    </lineage>
</organism>
<dbReference type="Proteomes" id="UP000297322">
    <property type="component" value="Unassembled WGS sequence"/>
</dbReference>
<protein>
    <recommendedName>
        <fullName evidence="4">Outer membrane porin, OprD family</fullName>
    </recommendedName>
</protein>
<sequence length="102" mass="11041">MTAIKKLMLALTLLSATAGAQASEGAFAEFGREKTKKTSSLIQRVSFEDAGSQPQPWGQALGLAAPQPTYRVGYEHLSGRFNGIKLRPQDLQGRYDVLLSDS</sequence>
<accession>A0A4Y9TCR5</accession>
<evidence type="ECO:0008006" key="4">
    <source>
        <dbReference type="Google" id="ProtNLM"/>
    </source>
</evidence>
<proteinExistence type="predicted"/>
<feature type="signal peptide" evidence="1">
    <location>
        <begin position="1"/>
        <end position="22"/>
    </location>
</feature>